<comment type="caution">
    <text evidence="19">The sequence shown here is derived from an EMBL/GenBank/DDBJ whole genome shotgun (WGS) entry which is preliminary data.</text>
</comment>
<dbReference type="InterPro" id="IPR001841">
    <property type="entry name" value="Znf_RING"/>
</dbReference>
<keyword evidence="10" id="KW-0833">Ubl conjugation pathway</keyword>
<evidence type="ECO:0000256" key="5">
    <source>
        <dbReference type="ARBA" id="ARBA00012483"/>
    </source>
</evidence>
<dbReference type="SMART" id="SM00184">
    <property type="entry name" value="RING"/>
    <property type="match status" value="1"/>
</dbReference>
<dbReference type="AlphaFoldDB" id="A0AAD8PDG1"/>
<feature type="transmembrane region" description="Helical" evidence="17">
    <location>
        <begin position="12"/>
        <end position="29"/>
    </location>
</feature>
<feature type="compositionally biased region" description="Basic and acidic residues" evidence="16">
    <location>
        <begin position="650"/>
        <end position="667"/>
    </location>
</feature>
<name>A0AAD8PDG1_BABGI</name>
<dbReference type="EMBL" id="JAVEPI010000002">
    <property type="protein sequence ID" value="KAK1443388.1"/>
    <property type="molecule type" value="Genomic_DNA"/>
</dbReference>
<evidence type="ECO:0000256" key="1">
    <source>
        <dbReference type="ARBA" id="ARBA00000900"/>
    </source>
</evidence>
<evidence type="ECO:0000256" key="3">
    <source>
        <dbReference type="ARBA" id="ARBA00004906"/>
    </source>
</evidence>
<evidence type="ECO:0000256" key="12">
    <source>
        <dbReference type="ARBA" id="ARBA00022833"/>
    </source>
</evidence>
<gene>
    <name evidence="19" type="ORF">BgAZ_202640</name>
</gene>
<keyword evidence="13 17" id="KW-1133">Transmembrane helix</keyword>
<evidence type="ECO:0000256" key="10">
    <source>
        <dbReference type="ARBA" id="ARBA00022786"/>
    </source>
</evidence>
<evidence type="ECO:0000313" key="19">
    <source>
        <dbReference type="EMBL" id="KAK1443388.1"/>
    </source>
</evidence>
<comment type="subcellular location">
    <subcellularLocation>
        <location evidence="2">Endoplasmic reticulum membrane</location>
        <topology evidence="2">Multi-pass membrane protein</topology>
    </subcellularLocation>
</comment>
<evidence type="ECO:0000256" key="13">
    <source>
        <dbReference type="ARBA" id="ARBA00022989"/>
    </source>
</evidence>
<comment type="similarity">
    <text evidence="4">Belongs to the HRD1 family.</text>
</comment>
<evidence type="ECO:0000256" key="15">
    <source>
        <dbReference type="PROSITE-ProRule" id="PRU00175"/>
    </source>
</evidence>
<feature type="region of interest" description="Disordered" evidence="16">
    <location>
        <begin position="887"/>
        <end position="922"/>
    </location>
</feature>
<comment type="pathway">
    <text evidence="3">Protein modification; protein ubiquitination.</text>
</comment>
<evidence type="ECO:0000256" key="4">
    <source>
        <dbReference type="ARBA" id="ARBA00010089"/>
    </source>
</evidence>
<dbReference type="GO" id="GO:0008270">
    <property type="term" value="F:zinc ion binding"/>
    <property type="evidence" value="ECO:0007669"/>
    <property type="project" value="UniProtKB-KW"/>
</dbReference>
<dbReference type="GO" id="GO:0043161">
    <property type="term" value="P:proteasome-mediated ubiquitin-dependent protein catabolic process"/>
    <property type="evidence" value="ECO:0007669"/>
    <property type="project" value="TreeGrafter"/>
</dbReference>
<feature type="transmembrane region" description="Helical" evidence="17">
    <location>
        <begin position="145"/>
        <end position="168"/>
    </location>
</feature>
<dbReference type="PANTHER" id="PTHR22763">
    <property type="entry name" value="RING ZINC FINGER PROTEIN"/>
    <property type="match status" value="1"/>
</dbReference>
<dbReference type="InterPro" id="IPR013083">
    <property type="entry name" value="Znf_RING/FYVE/PHD"/>
</dbReference>
<keyword evidence="14 17" id="KW-0472">Membrane</keyword>
<comment type="catalytic activity">
    <reaction evidence="1">
        <text>S-ubiquitinyl-[E2 ubiquitin-conjugating enzyme]-L-cysteine + [acceptor protein]-L-lysine = [E2 ubiquitin-conjugating enzyme]-L-cysteine + N(6)-ubiquitinyl-[acceptor protein]-L-lysine.</text>
        <dbReference type="EC" id="2.3.2.27"/>
    </reaction>
</comment>
<keyword evidence="9 15" id="KW-0863">Zinc-finger</keyword>
<dbReference type="InterPro" id="IPR057992">
    <property type="entry name" value="TPR_SYVN1_N"/>
</dbReference>
<accession>A0AAD8PDG1</accession>
<evidence type="ECO:0000256" key="6">
    <source>
        <dbReference type="ARBA" id="ARBA00022679"/>
    </source>
</evidence>
<evidence type="ECO:0000256" key="11">
    <source>
        <dbReference type="ARBA" id="ARBA00022824"/>
    </source>
</evidence>
<feature type="region of interest" description="Disordered" evidence="16">
    <location>
        <begin position="995"/>
        <end position="1014"/>
    </location>
</feature>
<dbReference type="InterPro" id="IPR058051">
    <property type="entry name" value="Znf_RING_synoviolin"/>
</dbReference>
<dbReference type="EC" id="2.3.2.27" evidence="5"/>
<evidence type="ECO:0000256" key="16">
    <source>
        <dbReference type="SAM" id="MobiDB-lite"/>
    </source>
</evidence>
<feature type="transmembrane region" description="Helical" evidence="17">
    <location>
        <begin position="49"/>
        <end position="70"/>
    </location>
</feature>
<keyword evidence="20" id="KW-1185">Reference proteome</keyword>
<dbReference type="Proteomes" id="UP001230268">
    <property type="component" value="Unassembled WGS sequence"/>
</dbReference>
<proteinExistence type="inferred from homology"/>
<dbReference type="CDD" id="cd16479">
    <property type="entry name" value="RING-H2_synoviolin"/>
    <property type="match status" value="1"/>
</dbReference>
<feature type="transmembrane region" description="Helical" evidence="17">
    <location>
        <begin position="223"/>
        <end position="246"/>
    </location>
</feature>
<dbReference type="Pfam" id="PF13639">
    <property type="entry name" value="zf-RING_2"/>
    <property type="match status" value="1"/>
</dbReference>
<evidence type="ECO:0000256" key="14">
    <source>
        <dbReference type="ARBA" id="ARBA00023136"/>
    </source>
</evidence>
<evidence type="ECO:0000313" key="20">
    <source>
        <dbReference type="Proteomes" id="UP001230268"/>
    </source>
</evidence>
<dbReference type="GO" id="GO:0012505">
    <property type="term" value="C:endomembrane system"/>
    <property type="evidence" value="ECO:0007669"/>
    <property type="project" value="TreeGrafter"/>
</dbReference>
<dbReference type="Pfam" id="PF25563">
    <property type="entry name" value="TPR_SYVN1_N"/>
    <property type="match status" value="1"/>
</dbReference>
<feature type="region of interest" description="Disordered" evidence="16">
    <location>
        <begin position="650"/>
        <end position="682"/>
    </location>
</feature>
<evidence type="ECO:0000256" key="2">
    <source>
        <dbReference type="ARBA" id="ARBA00004477"/>
    </source>
</evidence>
<dbReference type="GO" id="GO:0061630">
    <property type="term" value="F:ubiquitin protein ligase activity"/>
    <property type="evidence" value="ECO:0007669"/>
    <property type="project" value="TreeGrafter"/>
</dbReference>
<dbReference type="SUPFAM" id="SSF57850">
    <property type="entry name" value="RING/U-box"/>
    <property type="match status" value="1"/>
</dbReference>
<evidence type="ECO:0000256" key="17">
    <source>
        <dbReference type="SAM" id="Phobius"/>
    </source>
</evidence>
<keyword evidence="12" id="KW-0862">Zinc</keyword>
<dbReference type="InterPro" id="IPR050731">
    <property type="entry name" value="HRD1_E3_ubiq-ligases"/>
</dbReference>
<feature type="domain" description="RING-type" evidence="18">
    <location>
        <begin position="302"/>
        <end position="341"/>
    </location>
</feature>
<feature type="compositionally biased region" description="Basic and acidic residues" evidence="16">
    <location>
        <begin position="455"/>
        <end position="469"/>
    </location>
</feature>
<organism evidence="19 20">
    <name type="scientific">Babesia gibsoni</name>
    <dbReference type="NCBI Taxonomy" id="33632"/>
    <lineage>
        <taxon>Eukaryota</taxon>
        <taxon>Sar</taxon>
        <taxon>Alveolata</taxon>
        <taxon>Apicomplexa</taxon>
        <taxon>Aconoidasida</taxon>
        <taxon>Piroplasmida</taxon>
        <taxon>Babesiidae</taxon>
        <taxon>Babesia</taxon>
    </lineage>
</organism>
<protein>
    <recommendedName>
        <fullName evidence="5">RING-type E3 ubiquitin transferase</fullName>
        <ecNumber evidence="5">2.3.2.27</ecNumber>
    </recommendedName>
</protein>
<dbReference type="PROSITE" id="PS50089">
    <property type="entry name" value="ZF_RING_2"/>
    <property type="match status" value="1"/>
</dbReference>
<dbReference type="Gene3D" id="3.30.40.10">
    <property type="entry name" value="Zinc/RING finger domain, C3HC4 (zinc finger)"/>
    <property type="match status" value="1"/>
</dbReference>
<feature type="region of interest" description="Disordered" evidence="16">
    <location>
        <begin position="435"/>
        <end position="489"/>
    </location>
</feature>
<keyword evidence="6" id="KW-0808">Transferase</keyword>
<sequence>MEDVGGDVWQKYVIVSHLLLAVSIGHISMQTPGFYETVNMYLGNKTCLAVLYNYAFMLFTVACRVPVILFVGRLASAEAEQLIDVARNYLMDAVIFLVLSKPRFEGSEIPIDLMVKYLTLLVALKCFHVLVYVRLGNMFQMNIPSYWSILRICTFIYVLAMADLRLLGSFWSGLHWKNTFIIWLIFEMFGMLLLCIFSALRFVVNLMDHYYEAGLSNKTTINFYLELIHDLLSLCIFTVFTMIFYVHNPNNIPAYMVIDIIHVIKNLSERIVMLMHYRNLVSVLETKYPKPTQEEKEGDDNCIICRDAFDDTSRKIECGHIFHLSCLKTWLFQHSTCPTCRAPIKADDVSDSEDSRVSRFLMNMERKLLRAWRWLRNWAIKLIEWARKDKSTAKEPENLKEFRQNIASAVSTYLNRELGTTQLVSAFAVNDTVSQDDVAQPPQDLTIKDSLVTPENKDSAASNEDKQSNDDDSSSRSLRGRLRNMQPLTYMKGVVSNAIRRSDSQGSLLDAYRDGDTNVNGEDPAAKGLRARLKNIQTFTYMKGMVSNAVKRRGSTQPGGDTNADGGDTVDGDDLTPRGLRARMRNMQPLIYMKGAVSNAIKRTMSTQSMGDINADVNAEGEDATPRGLREKLRGIQPFTYMKERVSNAIKRKDSSGSLEDAYRDEESNADGEDPASRGLRARFKNIQPFTYMKGVVSNATRKAGYTQSEIDTNADGEAKQTIQERRRLLNSERLKSKELLKHMDKFKRVFHISALRRNSNTSQDSESDGSSLVAEVLKQQEVMEDVVEEFTQVDDVEQEQVDGTVTNDLPVPPNVNYVDQTEPHEHEEARKPDSSVEDLELMLLTLSLPGWLSESCKNRGDPNKKVKAGLLKLLKKLRALKEKLATMSQAEGGNKSNNANTSRQTPGNGDGGDRATSSGGFNSEPCRACTLKADTNTAPLTPKDIREIRAAKLGGETRVVDNMEPVVADKSGGRSAPRGNDLVCTCKNVNVSTGNDSTSVSTRRRQRQQNRDPATIISNSSELSQLNDSELLSITVQSVSGNSISSFTIIPSSFEAQRIAQRDFSNDPNVLSSLSNFPTDEEADAISLLVKELQDFEDFSYGDLLLNSDETSDDVMLSHIGSRDMPEHVQEFFITFGKVMRMWLLLVEGLSRSDDRFKGLFTTSRRAGLLVPSNTAHMDYMRDIISTINCAPVNEEGIRQLHNDYMRRSFSYQDAICSLGHRNLSVDIVEHVVASMAVMDCLIRSEMGDILKSVEADRSKSNK</sequence>
<evidence type="ECO:0000256" key="9">
    <source>
        <dbReference type="ARBA" id="ARBA00022771"/>
    </source>
</evidence>
<feature type="region of interest" description="Disordered" evidence="16">
    <location>
        <begin position="551"/>
        <end position="576"/>
    </location>
</feature>
<evidence type="ECO:0000256" key="7">
    <source>
        <dbReference type="ARBA" id="ARBA00022692"/>
    </source>
</evidence>
<evidence type="ECO:0000256" key="8">
    <source>
        <dbReference type="ARBA" id="ARBA00022723"/>
    </source>
</evidence>
<keyword evidence="8" id="KW-0479">Metal-binding</keyword>
<feature type="transmembrane region" description="Helical" evidence="17">
    <location>
        <begin position="180"/>
        <end position="203"/>
    </location>
</feature>
<evidence type="ECO:0000259" key="18">
    <source>
        <dbReference type="PROSITE" id="PS50089"/>
    </source>
</evidence>
<keyword evidence="11" id="KW-0256">Endoplasmic reticulum</keyword>
<reference evidence="19" key="1">
    <citation type="submission" date="2023-08" db="EMBL/GenBank/DDBJ databases">
        <title>Draft sequence of the Babesia gibsoni genome.</title>
        <authorList>
            <person name="Yamagishi J.Y."/>
            <person name="Xuan X.X."/>
        </authorList>
    </citation>
    <scope>NUCLEOTIDE SEQUENCE</scope>
    <source>
        <strain evidence="19">Azabu</strain>
    </source>
</reference>
<feature type="compositionally biased region" description="Polar residues" evidence="16">
    <location>
        <begin position="887"/>
        <end position="908"/>
    </location>
</feature>
<keyword evidence="7 17" id="KW-0812">Transmembrane</keyword>